<evidence type="ECO:0000313" key="1">
    <source>
        <dbReference type="EMBL" id="KKZ90884.1"/>
    </source>
</evidence>
<sequence length="38" mass="4318">MHDKKLSAAKVKYVVIVLPLKRLISDMTCFNITKAITQ</sequence>
<proteinExistence type="predicted"/>
<protein>
    <submittedName>
        <fullName evidence="1">Uncharacterized protein</fullName>
    </submittedName>
</protein>
<dbReference type="PATRIC" id="fig|1396.433.peg.1016"/>
<dbReference type="Proteomes" id="UP000035350">
    <property type="component" value="Unassembled WGS sequence"/>
</dbReference>
<accession>A0A0G8BUY0</accession>
<name>A0A0G8BUY0_9BACI</name>
<reference evidence="1 2" key="1">
    <citation type="journal article" date="2015" name="Genome Announc.">
        <title>Next-Generation Whole-Genome Sequencing of Eight Strains of Bacillus cereus, Isolated from Food.</title>
        <authorList>
            <person name="Krawczyk A.O."/>
            <person name="de Jong A."/>
            <person name="Eijlander R.T."/>
            <person name="Berendsen E.M."/>
            <person name="Holsappel S."/>
            <person name="Wells-Bennik M.H."/>
            <person name="Kuipers O.P."/>
        </authorList>
    </citation>
    <scope>NUCLEOTIDE SEQUENCE [LARGE SCALE GENOMIC DNA]</scope>
    <source>
        <strain evidence="1 2">B4147</strain>
    </source>
</reference>
<dbReference type="AlphaFoldDB" id="A0A0G8BUY0"/>
<reference evidence="2" key="2">
    <citation type="submission" date="2015-04" db="EMBL/GenBank/DDBJ databases">
        <title>Draft Genome Sequences of Eight Spore-Forming Food Isolates of Bacillus cereus Genome sequencing.</title>
        <authorList>
            <person name="Krawcyk A.O."/>
            <person name="de Jong A."/>
            <person name="Eijlander R.T."/>
            <person name="Berendsen E.M."/>
            <person name="Holsappel S."/>
            <person name="Wells-Bennik M."/>
            <person name="Kuipers O.P."/>
        </authorList>
    </citation>
    <scope>NUCLEOTIDE SEQUENCE [LARGE SCALE GENOMIC DNA]</scope>
    <source>
        <strain evidence="2">B4147</strain>
    </source>
</reference>
<gene>
    <name evidence="1" type="ORF">B4147_0247</name>
</gene>
<dbReference type="EMBL" id="LCYN01000039">
    <property type="protein sequence ID" value="KKZ90884.1"/>
    <property type="molecule type" value="Genomic_DNA"/>
</dbReference>
<evidence type="ECO:0000313" key="2">
    <source>
        <dbReference type="Proteomes" id="UP000035350"/>
    </source>
</evidence>
<comment type="caution">
    <text evidence="1">The sequence shown here is derived from an EMBL/GenBank/DDBJ whole genome shotgun (WGS) entry which is preliminary data.</text>
</comment>
<organism evidence="1 2">
    <name type="scientific">Bacillus wiedmannii</name>
    <dbReference type="NCBI Taxonomy" id="1890302"/>
    <lineage>
        <taxon>Bacteria</taxon>
        <taxon>Bacillati</taxon>
        <taxon>Bacillota</taxon>
        <taxon>Bacilli</taxon>
        <taxon>Bacillales</taxon>
        <taxon>Bacillaceae</taxon>
        <taxon>Bacillus</taxon>
        <taxon>Bacillus cereus group</taxon>
    </lineage>
</organism>